<dbReference type="InterPro" id="IPR014001">
    <property type="entry name" value="Helicase_ATP-bd"/>
</dbReference>
<organism evidence="7 8">
    <name type="scientific">Actinopolyspora xinjiangensis</name>
    <dbReference type="NCBI Taxonomy" id="405564"/>
    <lineage>
        <taxon>Bacteria</taxon>
        <taxon>Bacillati</taxon>
        <taxon>Actinomycetota</taxon>
        <taxon>Actinomycetes</taxon>
        <taxon>Actinopolysporales</taxon>
        <taxon>Actinopolysporaceae</taxon>
        <taxon>Actinopolyspora</taxon>
    </lineage>
</organism>
<dbReference type="RefSeq" id="WP_092602284.1">
    <property type="nucleotide sequence ID" value="NZ_FNJR01000008.1"/>
</dbReference>
<dbReference type="Pfam" id="PF00270">
    <property type="entry name" value="DEAD"/>
    <property type="match status" value="1"/>
</dbReference>
<dbReference type="CDD" id="cd18011">
    <property type="entry name" value="DEXDc_RapA"/>
    <property type="match status" value="1"/>
</dbReference>
<evidence type="ECO:0000256" key="1">
    <source>
        <dbReference type="ARBA" id="ARBA00022741"/>
    </source>
</evidence>
<keyword evidence="8" id="KW-1185">Reference proteome</keyword>
<dbReference type="InterPro" id="IPR027417">
    <property type="entry name" value="P-loop_NTPase"/>
</dbReference>
<dbReference type="PANTHER" id="PTHR45766:SF6">
    <property type="entry name" value="SWI_SNF-RELATED MATRIX-ASSOCIATED ACTIN-DEPENDENT REGULATOR OF CHROMATIN SUBFAMILY A-LIKE PROTEIN 1"/>
    <property type="match status" value="1"/>
</dbReference>
<dbReference type="PROSITE" id="PS51194">
    <property type="entry name" value="HELICASE_CTER"/>
    <property type="match status" value="1"/>
</dbReference>
<dbReference type="InterPro" id="IPR038718">
    <property type="entry name" value="SNF2-like_sf"/>
</dbReference>
<keyword evidence="1" id="KW-0547">Nucleotide-binding</keyword>
<evidence type="ECO:0000313" key="7">
    <source>
        <dbReference type="EMBL" id="SDP75569.1"/>
    </source>
</evidence>
<dbReference type="Proteomes" id="UP000199497">
    <property type="component" value="Unassembled WGS sequence"/>
</dbReference>
<feature type="domain" description="Helicase ATP-binding" evidence="5">
    <location>
        <begin position="108"/>
        <end position="285"/>
    </location>
</feature>
<feature type="domain" description="Helicase C-terminal" evidence="6">
    <location>
        <begin position="463"/>
        <end position="633"/>
    </location>
</feature>
<reference evidence="8" key="1">
    <citation type="submission" date="2016-10" db="EMBL/GenBank/DDBJ databases">
        <authorList>
            <person name="Varghese N."/>
            <person name="Submissions S."/>
        </authorList>
    </citation>
    <scope>NUCLEOTIDE SEQUENCE [LARGE SCALE GENOMIC DNA]</scope>
    <source>
        <strain evidence="8">DSM 46732</strain>
    </source>
</reference>
<dbReference type="SMART" id="SM00487">
    <property type="entry name" value="DEXDc"/>
    <property type="match status" value="1"/>
</dbReference>
<evidence type="ECO:0000259" key="5">
    <source>
        <dbReference type="PROSITE" id="PS51192"/>
    </source>
</evidence>
<dbReference type="InterPro" id="IPR001650">
    <property type="entry name" value="Helicase_C-like"/>
</dbReference>
<dbReference type="SUPFAM" id="SSF52540">
    <property type="entry name" value="P-loop containing nucleoside triphosphate hydrolases"/>
    <property type="match status" value="1"/>
</dbReference>
<dbReference type="EMBL" id="FNJR01000008">
    <property type="protein sequence ID" value="SDP75569.1"/>
    <property type="molecule type" value="Genomic_DNA"/>
</dbReference>
<evidence type="ECO:0000256" key="3">
    <source>
        <dbReference type="ARBA" id="ARBA00022806"/>
    </source>
</evidence>
<evidence type="ECO:0000313" key="8">
    <source>
        <dbReference type="Proteomes" id="UP000199497"/>
    </source>
</evidence>
<evidence type="ECO:0000259" key="6">
    <source>
        <dbReference type="PROSITE" id="PS51194"/>
    </source>
</evidence>
<dbReference type="Pfam" id="PF00271">
    <property type="entry name" value="Helicase_C"/>
    <property type="match status" value="1"/>
</dbReference>
<dbReference type="STRING" id="405564.SAMN04487905_108138"/>
<keyword evidence="4" id="KW-0067">ATP-binding</keyword>
<sequence length="946" mass="104552">MTTTFDAGSLVSARGREWVVLPESEPDFLVLRPLGGSDTDRTAVLPELETVEPASFPYPTPEEAGDAASAGLLRTALRAGFHSTAGPLRSLASLAVEPRPYQLVPLLMALRQEVTRLLIADDVGIGKTVEAGMIAAELLAQGEARGVAVLCSPALAEQWQRELHEKMGIEAELVLPSTVTRLERGLLTTESLFGKYPNVVVSTDFVKSQRRRDEFVRSCPDLVIVDEAHTCVTDDGQGNTGTTQRYELVRGLAADSSRHLVLATATPHSGKEERFRNLIGLLDPELAELDLESPENRERLARYFVQRRRGDIRRFLDEETPFPSDRQSREEPYSLTGEYRALFDRVLDYAREVVHDSGSGNVRQRVRYWSALALLRALASSPRAAAATLRTRARNADANTPDEADALGRTAVLDVAHEDAGLEAADITPGADDTDESDDPHRRRLLDMARTAEKLQGPERDSKLAAVLSTVRSLLAEGYTPIVFCRFIDTAEYVAEYLAPLLPAKTDVRCVTGTLPPEEREARVERLAHGEHRPVLIATDCLSEGVNLQEVFDAVVHYDLAWNPTRHEQREGRVDRFGQRRDVVRAVTLYGSDNGVDGVVLDVLIRKHERIRKALGVSVPVPDGTDQVVEALLEGVLLRRGDPEQLTLEGIAEDSRAGLNQRWDSAVEQERQSPTKYAQRTIRPEEVSRELAEIRAGLGDRGEVRRLVWRSLRELDSSVTDTADGFTATTGPLPVGLRENLSRGRREPLVFHEDVPIPPGDAHLDRTDPNVAAIARYVLDSALDPLLAADKRPASRCGVQRTRAVAKRTTMLLTRFRFHLTLPGRDGPRPLVAEDAQVLAFRGRPDEPEWLTEQEVSELLAAEPSGNIPPDQAREFLRRSLDGLPGLEPTLDEKADELAARLRESHLRVREAAGRRVRRQVTVTAHKPADVLGVYVYLPDTSGGAQ</sequence>
<gene>
    <name evidence="7" type="ORF">SAMN04487905_108138</name>
</gene>
<dbReference type="GO" id="GO:0003676">
    <property type="term" value="F:nucleic acid binding"/>
    <property type="evidence" value="ECO:0007669"/>
    <property type="project" value="InterPro"/>
</dbReference>
<dbReference type="AlphaFoldDB" id="A0A1H0VAI0"/>
<dbReference type="InterPro" id="IPR057342">
    <property type="entry name" value="DEXDc_RapA"/>
</dbReference>
<evidence type="ECO:0000256" key="4">
    <source>
        <dbReference type="ARBA" id="ARBA00022840"/>
    </source>
</evidence>
<dbReference type="Gene3D" id="3.40.50.10810">
    <property type="entry name" value="Tandem AAA-ATPase domain"/>
    <property type="match status" value="1"/>
</dbReference>
<dbReference type="PROSITE" id="PS51192">
    <property type="entry name" value="HELICASE_ATP_BIND_1"/>
    <property type="match status" value="1"/>
</dbReference>
<evidence type="ECO:0000256" key="2">
    <source>
        <dbReference type="ARBA" id="ARBA00022801"/>
    </source>
</evidence>
<dbReference type="SMART" id="SM00490">
    <property type="entry name" value="HELICc"/>
    <property type="match status" value="1"/>
</dbReference>
<dbReference type="PANTHER" id="PTHR45766">
    <property type="entry name" value="DNA ANNEALING HELICASE AND ENDONUCLEASE ZRANB3 FAMILY MEMBER"/>
    <property type="match status" value="1"/>
</dbReference>
<dbReference type="CDD" id="cd18793">
    <property type="entry name" value="SF2_C_SNF"/>
    <property type="match status" value="1"/>
</dbReference>
<proteinExistence type="predicted"/>
<dbReference type="Gene3D" id="3.40.50.300">
    <property type="entry name" value="P-loop containing nucleotide triphosphate hydrolases"/>
    <property type="match status" value="1"/>
</dbReference>
<protein>
    <submittedName>
        <fullName evidence="7">SNF2 family N-terminal domain-containing protein</fullName>
    </submittedName>
</protein>
<name>A0A1H0VAI0_9ACTN</name>
<dbReference type="InterPro" id="IPR011545">
    <property type="entry name" value="DEAD/DEAH_box_helicase_dom"/>
</dbReference>
<dbReference type="InterPro" id="IPR049730">
    <property type="entry name" value="SNF2/RAD54-like_C"/>
</dbReference>
<keyword evidence="2" id="KW-0378">Hydrolase</keyword>
<dbReference type="GO" id="GO:0005524">
    <property type="term" value="F:ATP binding"/>
    <property type="evidence" value="ECO:0007669"/>
    <property type="project" value="UniProtKB-KW"/>
</dbReference>
<dbReference type="GO" id="GO:0016787">
    <property type="term" value="F:hydrolase activity"/>
    <property type="evidence" value="ECO:0007669"/>
    <property type="project" value="UniProtKB-KW"/>
</dbReference>
<accession>A0A1H0VAI0</accession>
<dbReference type="OrthoDB" id="9814088at2"/>
<keyword evidence="3" id="KW-0347">Helicase</keyword>